<dbReference type="Gene3D" id="3.30.70.1210">
    <property type="entry name" value="Crispr-associated protein, domain 2"/>
    <property type="match status" value="1"/>
</dbReference>
<accession>A0ABT9FG35</accession>
<gene>
    <name evidence="1" type="ORF">Q8W34_13950</name>
</gene>
<protein>
    <submittedName>
        <fullName evidence="1">Uncharacterized protein</fullName>
    </submittedName>
</protein>
<sequence length="156" mass="18148">MSIYSLGEDNFVREYIYAFFHINLKLTAITLRAKELPPEINPSTVNLTLEKNKEYSFKITLAPLKRNGRKETLLDESEFINFCEDILSRNGWDCKKTIIQDVERVRVFKPTERHFRKVCSFYVSAEINNLELAKNSILNGIGRGRVYGYGMPVFNN</sequence>
<name>A0ABT9FG35_9GAMM</name>
<dbReference type="RefSeq" id="WP_305472462.1">
    <property type="nucleotide sequence ID" value="NZ_JAUYVT010000014.1"/>
</dbReference>
<dbReference type="SUPFAM" id="SSF117987">
    <property type="entry name" value="CRISPR-associated protein"/>
    <property type="match status" value="1"/>
</dbReference>
<comment type="caution">
    <text evidence="1">The sequence shown here is derived from an EMBL/GenBank/DDBJ whole genome shotgun (WGS) entry which is preliminary data.</text>
</comment>
<keyword evidence="2" id="KW-1185">Reference proteome</keyword>
<reference evidence="1" key="1">
    <citation type="submission" date="2023-07" db="EMBL/GenBank/DDBJ databases">
        <title>Genome content predicts the carbon catabolic preferences of heterotrophic bacteria.</title>
        <authorList>
            <person name="Gralka M."/>
        </authorList>
    </citation>
    <scope>NUCLEOTIDE SEQUENCE</scope>
    <source>
        <strain evidence="1">4G09</strain>
    </source>
</reference>
<organism evidence="1 2">
    <name type="scientific">Pseudoalteromonas marina</name>
    <dbReference type="NCBI Taxonomy" id="267375"/>
    <lineage>
        <taxon>Bacteria</taxon>
        <taxon>Pseudomonadati</taxon>
        <taxon>Pseudomonadota</taxon>
        <taxon>Gammaproteobacteria</taxon>
        <taxon>Alteromonadales</taxon>
        <taxon>Pseudoalteromonadaceae</taxon>
        <taxon>Pseudoalteromonas</taxon>
    </lineage>
</organism>
<dbReference type="Proteomes" id="UP001177212">
    <property type="component" value="Unassembled WGS sequence"/>
</dbReference>
<proteinExistence type="predicted"/>
<evidence type="ECO:0000313" key="2">
    <source>
        <dbReference type="Proteomes" id="UP001177212"/>
    </source>
</evidence>
<evidence type="ECO:0000313" key="1">
    <source>
        <dbReference type="EMBL" id="MDP2565744.1"/>
    </source>
</evidence>
<dbReference type="EMBL" id="JAUYVT010000014">
    <property type="protein sequence ID" value="MDP2565744.1"/>
    <property type="molecule type" value="Genomic_DNA"/>
</dbReference>